<evidence type="ECO:0000256" key="5">
    <source>
        <dbReference type="ARBA" id="ARBA00022989"/>
    </source>
</evidence>
<evidence type="ECO:0000256" key="8">
    <source>
        <dbReference type="SAM" id="MobiDB-lite"/>
    </source>
</evidence>
<evidence type="ECO:0000256" key="1">
    <source>
        <dbReference type="ARBA" id="ARBA00004323"/>
    </source>
</evidence>
<evidence type="ECO:0000259" key="10">
    <source>
        <dbReference type="Pfam" id="PF13839"/>
    </source>
</evidence>
<evidence type="ECO:0000256" key="4">
    <source>
        <dbReference type="ARBA" id="ARBA00022968"/>
    </source>
</evidence>
<reference evidence="12" key="1">
    <citation type="journal article" date="2017" name="Gigascience">
        <title>The genome draft of coconut (Cocos nucifera).</title>
        <authorList>
            <person name="Xiao Y."/>
            <person name="Xu P."/>
            <person name="Fan H."/>
            <person name="Baudouin L."/>
            <person name="Xia W."/>
            <person name="Bocs S."/>
            <person name="Xu J."/>
            <person name="Li Q."/>
            <person name="Guo A."/>
            <person name="Zhou L."/>
            <person name="Li J."/>
            <person name="Wu Y."/>
            <person name="Ma Z."/>
            <person name="Armero A."/>
            <person name="Issali A.E."/>
            <person name="Liu N."/>
            <person name="Peng M."/>
            <person name="Yang Y."/>
        </authorList>
    </citation>
    <scope>NUCLEOTIDE SEQUENCE</scope>
    <source>
        <tissue evidence="12">Spear leaf of Hainan Tall coconut</tissue>
    </source>
</reference>
<keyword evidence="7 9" id="KW-0472">Membrane</keyword>
<keyword evidence="4" id="KW-0735">Signal-anchor</keyword>
<keyword evidence="5 9" id="KW-1133">Transmembrane helix</keyword>
<dbReference type="AlphaFoldDB" id="A0A8K0NB59"/>
<feature type="transmembrane region" description="Helical" evidence="9">
    <location>
        <begin position="50"/>
        <end position="71"/>
    </location>
</feature>
<evidence type="ECO:0000313" key="12">
    <source>
        <dbReference type="EMBL" id="KAG1365433.1"/>
    </source>
</evidence>
<organism evidence="12 13">
    <name type="scientific">Cocos nucifera</name>
    <name type="common">Coconut palm</name>
    <dbReference type="NCBI Taxonomy" id="13894"/>
    <lineage>
        <taxon>Eukaryota</taxon>
        <taxon>Viridiplantae</taxon>
        <taxon>Streptophyta</taxon>
        <taxon>Embryophyta</taxon>
        <taxon>Tracheophyta</taxon>
        <taxon>Spermatophyta</taxon>
        <taxon>Magnoliopsida</taxon>
        <taxon>Liliopsida</taxon>
        <taxon>Arecaceae</taxon>
        <taxon>Arecoideae</taxon>
        <taxon>Cocoseae</taxon>
        <taxon>Attaleinae</taxon>
        <taxon>Cocos</taxon>
    </lineage>
</organism>
<keyword evidence="13" id="KW-1185">Reference proteome</keyword>
<dbReference type="Proteomes" id="UP000797356">
    <property type="component" value="Chromosome 12"/>
</dbReference>
<evidence type="ECO:0000259" key="11">
    <source>
        <dbReference type="Pfam" id="PF14416"/>
    </source>
</evidence>
<dbReference type="InterPro" id="IPR029962">
    <property type="entry name" value="TBL"/>
</dbReference>
<evidence type="ECO:0000256" key="2">
    <source>
        <dbReference type="ARBA" id="ARBA00007727"/>
    </source>
</evidence>
<evidence type="ECO:0008006" key="14">
    <source>
        <dbReference type="Google" id="ProtNLM"/>
    </source>
</evidence>
<proteinExistence type="inferred from homology"/>
<evidence type="ECO:0000256" key="3">
    <source>
        <dbReference type="ARBA" id="ARBA00022692"/>
    </source>
</evidence>
<feature type="domain" description="Trichome birefringence-like C-terminal" evidence="10">
    <location>
        <begin position="204"/>
        <end position="290"/>
    </location>
</feature>
<evidence type="ECO:0000256" key="6">
    <source>
        <dbReference type="ARBA" id="ARBA00023034"/>
    </source>
</evidence>
<dbReference type="GO" id="GO:1990538">
    <property type="term" value="F:xylan O-acetyltransferase activity"/>
    <property type="evidence" value="ECO:0007669"/>
    <property type="project" value="UniProtKB-ARBA"/>
</dbReference>
<dbReference type="InterPro" id="IPR026057">
    <property type="entry name" value="TBL_C"/>
</dbReference>
<dbReference type="PANTHER" id="PTHR32285:SF213">
    <property type="entry name" value="PROTEIN TRICHOME BIREFRINGENCE-LIKE 11"/>
    <property type="match status" value="1"/>
</dbReference>
<feature type="compositionally biased region" description="Basic and acidic residues" evidence="8">
    <location>
        <begin position="123"/>
        <end position="132"/>
    </location>
</feature>
<keyword evidence="3 9" id="KW-0812">Transmembrane</keyword>
<comment type="similarity">
    <text evidence="2">Belongs to the PC-esterase family. TBL subfamily.</text>
</comment>
<feature type="domain" description="Trichome birefringence-like N-terminal" evidence="11">
    <location>
        <begin position="150"/>
        <end position="203"/>
    </location>
</feature>
<comment type="caution">
    <text evidence="12">The sequence shown here is derived from an EMBL/GenBank/DDBJ whole genome shotgun (WGS) entry which is preliminary data.</text>
</comment>
<dbReference type="OrthoDB" id="630188at2759"/>
<dbReference type="Pfam" id="PF14416">
    <property type="entry name" value="PMR5N"/>
    <property type="match status" value="1"/>
</dbReference>
<dbReference type="Pfam" id="PF13839">
    <property type="entry name" value="PC-Esterase"/>
    <property type="match status" value="1"/>
</dbReference>
<dbReference type="EMBL" id="CM017883">
    <property type="protein sequence ID" value="KAG1365433.1"/>
    <property type="molecule type" value="Genomic_DNA"/>
</dbReference>
<reference evidence="12" key="2">
    <citation type="submission" date="2019-07" db="EMBL/GenBank/DDBJ databases">
        <authorList>
            <person name="Yang Y."/>
            <person name="Bocs S."/>
            <person name="Baudouin L."/>
        </authorList>
    </citation>
    <scope>NUCLEOTIDE SEQUENCE</scope>
    <source>
        <tissue evidence="12">Spear leaf of Hainan Tall coconut</tissue>
    </source>
</reference>
<accession>A0A8K0NB59</accession>
<name>A0A8K0NB59_COCNU</name>
<sequence length="361" mass="39058">MAVSVSGLTRNASLPVPRSPAKRRGGGGEEGGGMEALRRLGRRVKPFEQVGVLGFFAFTAIFFLLIFYFFYLNRGGLAWPGPVAAASSGGGGGGDRLAAAATGGGSGEKGVWGLGVEIGRSKEEAGGGEKGVRGLGVETGRSGSGGGGGEECDWFEGEWVWDESYPLYESRDCAFLDEGFRCSENGRTDRFYTKWRWQPARCDLPRFDAKKMLEKMRNRRLVFVGDSIGRNQWESLLCMLSTAVPDESSIYEVNGNPITKHKGFLVFKFGDYNCTVEYYRAPFLVLQSRPPAGVPAERWGLEDGRKLSCGEISRVGYFADIAKRVGSSAGTIQKCVFGEFCQDSGPSTGCAECHPDDGSKE</sequence>
<protein>
    <recommendedName>
        <fullName evidence="14">Trichome birefringence-like N-terminal domain-containing protein</fullName>
    </recommendedName>
</protein>
<comment type="subcellular location">
    <subcellularLocation>
        <location evidence="1">Golgi apparatus membrane</location>
        <topology evidence="1">Single-pass type II membrane protein</topology>
    </subcellularLocation>
</comment>
<gene>
    <name evidence="12" type="ORF">COCNU_12G004330</name>
</gene>
<feature type="compositionally biased region" description="Polar residues" evidence="8">
    <location>
        <begin position="1"/>
        <end position="12"/>
    </location>
</feature>
<evidence type="ECO:0000313" key="13">
    <source>
        <dbReference type="Proteomes" id="UP000797356"/>
    </source>
</evidence>
<feature type="region of interest" description="Disordered" evidence="8">
    <location>
        <begin position="123"/>
        <end position="148"/>
    </location>
</feature>
<evidence type="ECO:0000256" key="7">
    <source>
        <dbReference type="ARBA" id="ARBA00023136"/>
    </source>
</evidence>
<evidence type="ECO:0000256" key="9">
    <source>
        <dbReference type="SAM" id="Phobius"/>
    </source>
</evidence>
<keyword evidence="6" id="KW-0333">Golgi apparatus</keyword>
<dbReference type="PANTHER" id="PTHR32285">
    <property type="entry name" value="PROTEIN TRICHOME BIREFRINGENCE-LIKE 9-RELATED"/>
    <property type="match status" value="1"/>
</dbReference>
<dbReference type="InterPro" id="IPR025846">
    <property type="entry name" value="TBL_N"/>
</dbReference>
<feature type="region of interest" description="Disordered" evidence="8">
    <location>
        <begin position="1"/>
        <end position="34"/>
    </location>
</feature>
<dbReference type="GO" id="GO:0000139">
    <property type="term" value="C:Golgi membrane"/>
    <property type="evidence" value="ECO:0007669"/>
    <property type="project" value="UniProtKB-SubCell"/>
</dbReference>